<dbReference type="Pfam" id="PF03176">
    <property type="entry name" value="MMPL"/>
    <property type="match status" value="2"/>
</dbReference>
<proteinExistence type="predicted"/>
<accession>A0A2S5TK86</accession>
<keyword evidence="9" id="KW-1185">Reference proteome</keyword>
<dbReference type="RefSeq" id="WP_104228376.1">
    <property type="nucleotide sequence ID" value="NZ_PSNW01000001.1"/>
</dbReference>
<dbReference type="PANTHER" id="PTHR33406">
    <property type="entry name" value="MEMBRANE PROTEIN MJ1562-RELATED"/>
    <property type="match status" value="1"/>
</dbReference>
<dbReference type="InterPro" id="IPR050545">
    <property type="entry name" value="Mycobact_MmpL"/>
</dbReference>
<name>A0A2S5TK86_9GAMM</name>
<dbReference type="SUPFAM" id="SSF82866">
    <property type="entry name" value="Multidrug efflux transporter AcrB transmembrane domain"/>
    <property type="match status" value="2"/>
</dbReference>
<dbReference type="PROSITE" id="PS50156">
    <property type="entry name" value="SSD"/>
    <property type="match status" value="1"/>
</dbReference>
<feature type="transmembrane region" description="Helical" evidence="6">
    <location>
        <begin position="684"/>
        <end position="702"/>
    </location>
</feature>
<dbReference type="InterPro" id="IPR004869">
    <property type="entry name" value="MMPL_dom"/>
</dbReference>
<feature type="transmembrane region" description="Helical" evidence="6">
    <location>
        <begin position="737"/>
        <end position="763"/>
    </location>
</feature>
<evidence type="ECO:0000256" key="2">
    <source>
        <dbReference type="ARBA" id="ARBA00022475"/>
    </source>
</evidence>
<dbReference type="Proteomes" id="UP000238220">
    <property type="component" value="Unassembled WGS sequence"/>
</dbReference>
<reference evidence="8 9" key="1">
    <citation type="submission" date="2018-02" db="EMBL/GenBank/DDBJ databases">
        <title>Genome sequencing of Solimonas sp. HR-BB.</title>
        <authorList>
            <person name="Lee Y."/>
            <person name="Jeon C.O."/>
        </authorList>
    </citation>
    <scope>NUCLEOTIDE SEQUENCE [LARGE SCALE GENOMIC DNA]</scope>
    <source>
        <strain evidence="8 9">HR-BB</strain>
    </source>
</reference>
<dbReference type="InterPro" id="IPR000731">
    <property type="entry name" value="SSD"/>
</dbReference>
<gene>
    <name evidence="8" type="ORF">C3942_00495</name>
</gene>
<evidence type="ECO:0000256" key="4">
    <source>
        <dbReference type="ARBA" id="ARBA00022989"/>
    </source>
</evidence>
<feature type="transmembrane region" description="Helical" evidence="6">
    <location>
        <begin position="783"/>
        <end position="803"/>
    </location>
</feature>
<feature type="transmembrane region" description="Helical" evidence="6">
    <location>
        <begin position="293"/>
        <end position="312"/>
    </location>
</feature>
<sequence length="863" mass="94585">MTAEIASNKLTRAILRIVEPPVFKYRRFTLALLTILTLFFVFQASQLKPNAGWLKMVPKEHPYMQTFMEYYRDFGGANTVLIALHNKKGDIYQPEFMETLRQVEEDVFNVEGVDRARVTSIFSPSILYVEVVEGGLSGENVIPSDYAPTPEMMERIRINVGKASVIGRLVSEDQESALVQFELLEHDPSSGTTADLEEQSKPMSERLSNAWKNGARPGELPPEGGPSFGQRIKAVSGILMANQPGEGEASLDYVKIGEKLEEIRKKYESENTSIHIVGFAKVVHDMTSESYKVAGFFVIALFVMGALLWIYLGSLPLALIVVSTSFVSCIWEMGLLNLVGYGLDPFAMLVPFLIMAVSVSHGVQYVSSWANEISTRNATSHQASLATFRALAIPGLVALLTNVVGFLTIYLINIQIIREMAVNAALGMVGVIMVNKVLLPTVLSFIKLPNLAQFRIATEKRERIGDSIFRKMTVFCRRKPAIITITISLLLGLYGASQYHNVQIGDTTEGVPELKPDSRFNQDAAEVARHFTMGVDHLKVIAESFDNGCVDYGVMSELDRFSWYMKNQPGVRDVLSLPELAKIANSGLSEGRLDAEVLPRAPQSLAQTTALVPPTSGFLNDTCSALALFIFTTDHKAKTIEELTAAVKAYAKDTQHDHRVKFRLASGNIGVMAATNEEVKRNELPVIGYVYVVIVIFLWLSFRTLSGVLCVIIPLSVVTALGYAVMVWMGIGQKVATLPVLAFACGIGVDYGIYSYSVIAAGLRKGMTLEDAYYQKMRSTGKATLFTGVGLASGVALWLFSGLQFQRDMGVLLLFGFTANMIGAIVLLPALAHFLGKEELKYAGHDLTLGADDALAEPDGKKG</sequence>
<evidence type="ECO:0000256" key="1">
    <source>
        <dbReference type="ARBA" id="ARBA00004651"/>
    </source>
</evidence>
<dbReference type="OrthoDB" id="5963930at2"/>
<keyword evidence="2" id="KW-1003">Cell membrane</keyword>
<evidence type="ECO:0000256" key="6">
    <source>
        <dbReference type="SAM" id="Phobius"/>
    </source>
</evidence>
<feature type="transmembrane region" description="Helical" evidence="6">
    <location>
        <begin position="346"/>
        <end position="366"/>
    </location>
</feature>
<dbReference type="EMBL" id="PSNW01000001">
    <property type="protein sequence ID" value="PPE75410.1"/>
    <property type="molecule type" value="Genomic_DNA"/>
</dbReference>
<feature type="domain" description="SSD" evidence="7">
    <location>
        <begin position="317"/>
        <end position="445"/>
    </location>
</feature>
<feature type="transmembrane region" description="Helical" evidence="6">
    <location>
        <begin position="386"/>
        <end position="412"/>
    </location>
</feature>
<evidence type="ECO:0000256" key="3">
    <source>
        <dbReference type="ARBA" id="ARBA00022692"/>
    </source>
</evidence>
<protein>
    <recommendedName>
        <fullName evidence="7">SSD domain-containing protein</fullName>
    </recommendedName>
</protein>
<feature type="transmembrane region" description="Helical" evidence="6">
    <location>
        <begin position="424"/>
        <end position="446"/>
    </location>
</feature>
<keyword evidence="5 6" id="KW-0472">Membrane</keyword>
<comment type="subcellular location">
    <subcellularLocation>
        <location evidence="1">Cell membrane</location>
        <topology evidence="1">Multi-pass membrane protein</topology>
    </subcellularLocation>
</comment>
<feature type="transmembrane region" description="Helical" evidence="6">
    <location>
        <begin position="809"/>
        <end position="832"/>
    </location>
</feature>
<evidence type="ECO:0000259" key="7">
    <source>
        <dbReference type="PROSITE" id="PS50156"/>
    </source>
</evidence>
<dbReference type="Gene3D" id="1.20.1640.10">
    <property type="entry name" value="Multidrug efflux transporter AcrB transmembrane domain"/>
    <property type="match status" value="2"/>
</dbReference>
<feature type="transmembrane region" description="Helical" evidence="6">
    <location>
        <begin position="28"/>
        <end position="47"/>
    </location>
</feature>
<keyword evidence="3 6" id="KW-0812">Transmembrane</keyword>
<evidence type="ECO:0000313" key="8">
    <source>
        <dbReference type="EMBL" id="PPE75410.1"/>
    </source>
</evidence>
<dbReference type="PANTHER" id="PTHR33406:SF10">
    <property type="entry name" value="SSD DOMAIN-CONTAINING PROTEIN"/>
    <property type="match status" value="1"/>
</dbReference>
<comment type="caution">
    <text evidence="8">The sequence shown here is derived from an EMBL/GenBank/DDBJ whole genome shotgun (WGS) entry which is preliminary data.</text>
</comment>
<dbReference type="AlphaFoldDB" id="A0A2S5TK86"/>
<organism evidence="8 9">
    <name type="scientific">Solimonas fluminis</name>
    <dbReference type="NCBI Taxonomy" id="2086571"/>
    <lineage>
        <taxon>Bacteria</taxon>
        <taxon>Pseudomonadati</taxon>
        <taxon>Pseudomonadota</taxon>
        <taxon>Gammaproteobacteria</taxon>
        <taxon>Nevskiales</taxon>
        <taxon>Nevskiaceae</taxon>
        <taxon>Solimonas</taxon>
    </lineage>
</organism>
<dbReference type="GO" id="GO:0005886">
    <property type="term" value="C:plasma membrane"/>
    <property type="evidence" value="ECO:0007669"/>
    <property type="project" value="UniProtKB-SubCell"/>
</dbReference>
<evidence type="ECO:0000256" key="5">
    <source>
        <dbReference type="ARBA" id="ARBA00023136"/>
    </source>
</evidence>
<keyword evidence="4 6" id="KW-1133">Transmembrane helix</keyword>
<evidence type="ECO:0000313" key="9">
    <source>
        <dbReference type="Proteomes" id="UP000238220"/>
    </source>
</evidence>
<feature type="transmembrane region" description="Helical" evidence="6">
    <location>
        <begin position="709"/>
        <end position="731"/>
    </location>
</feature>